<gene>
    <name evidence="2" type="ORF">BIY22_12395</name>
</gene>
<proteinExistence type="predicted"/>
<protein>
    <submittedName>
        <fullName evidence="2">Cytosolic protein</fullName>
    </submittedName>
</protein>
<dbReference type="EMBL" id="MJMJ01000043">
    <property type="protein sequence ID" value="OLQ86438.1"/>
    <property type="molecule type" value="Genomic_DNA"/>
</dbReference>
<dbReference type="Pfam" id="PF01882">
    <property type="entry name" value="DUF58"/>
    <property type="match status" value="1"/>
</dbReference>
<dbReference type="Proteomes" id="UP000186313">
    <property type="component" value="Unassembled WGS sequence"/>
</dbReference>
<feature type="domain" description="DUF58" evidence="1">
    <location>
        <begin position="57"/>
        <end position="271"/>
    </location>
</feature>
<evidence type="ECO:0000259" key="1">
    <source>
        <dbReference type="Pfam" id="PF01882"/>
    </source>
</evidence>
<organism evidence="2 3">
    <name type="scientific">Vibrio panuliri</name>
    <dbReference type="NCBI Taxonomy" id="1381081"/>
    <lineage>
        <taxon>Bacteria</taxon>
        <taxon>Pseudomonadati</taxon>
        <taxon>Pseudomonadota</taxon>
        <taxon>Gammaproteobacteria</taxon>
        <taxon>Vibrionales</taxon>
        <taxon>Vibrionaceae</taxon>
        <taxon>Vibrio</taxon>
    </lineage>
</organism>
<dbReference type="PANTHER" id="PTHR33608">
    <property type="entry name" value="BLL2464 PROTEIN"/>
    <property type="match status" value="1"/>
</dbReference>
<dbReference type="PANTHER" id="PTHR33608:SF12">
    <property type="entry name" value="DUF58 DOMAIN-CONTAINING PROTEIN"/>
    <property type="match status" value="1"/>
</dbReference>
<dbReference type="AlphaFoldDB" id="A0A1Q9HBA2"/>
<reference evidence="2 3" key="1">
    <citation type="submission" date="2016-09" db="EMBL/GenBank/DDBJ databases">
        <title>Genomic Taxonomy of the Vibrionaceae.</title>
        <authorList>
            <person name="Gonzalez-Castillo A."/>
            <person name="Gomez-Gil B."/>
            <person name="Enciso-Ibarra K."/>
        </authorList>
    </citation>
    <scope>NUCLEOTIDE SEQUENCE [LARGE SCALE GENOMIC DNA]</scope>
    <source>
        <strain evidence="2 3">CAIM 703</strain>
    </source>
</reference>
<accession>A0A1Q9HBA2</accession>
<dbReference type="InterPro" id="IPR002881">
    <property type="entry name" value="DUF58"/>
</dbReference>
<comment type="caution">
    <text evidence="2">The sequence shown here is derived from an EMBL/GenBank/DDBJ whole genome shotgun (WGS) entry which is preliminary data.</text>
</comment>
<dbReference type="RefSeq" id="WP_075710441.1">
    <property type="nucleotide sequence ID" value="NZ_MJMJ01000043.1"/>
</dbReference>
<sequence>MSNLFSPHSNGVDLNLDELLYYRNQSVQWLPPAKSLWSQMLGHHQSRQLGRGMDFSESRQYQAGDDIRAIDWRVTARTGKAHTKLFSEEREKPLVLFLDLSPSMVFGSNLMLKSVLMAHMASLIAWLTVAQQDRVGAVIDTGTELIELKPMGRNKGPLVILQRLVEVHARTLNRPRETETHSFQPALSALRRLTPKGGEIVFISDFIRLTDHEQHALSQLKQHNSVRFVHVSDPLEFGATAYRGYEKVSDGSRTQWLDFSSKKTRQQIEVAFNNKLQGLKTLAQKTGISFCALSSDRLLLNQISG</sequence>
<dbReference type="STRING" id="1381081.BIY22_12395"/>
<evidence type="ECO:0000313" key="2">
    <source>
        <dbReference type="EMBL" id="OLQ86438.1"/>
    </source>
</evidence>
<name>A0A1Q9HBA2_9VIBR</name>
<dbReference type="OrthoDB" id="9776116at2"/>
<evidence type="ECO:0000313" key="3">
    <source>
        <dbReference type="Proteomes" id="UP000186313"/>
    </source>
</evidence>